<dbReference type="EMBL" id="JAMQBK010000016">
    <property type="protein sequence ID" value="MCM2370111.1"/>
    <property type="molecule type" value="Genomic_DNA"/>
</dbReference>
<accession>A0ABT0TZS8</accession>
<dbReference type="SUPFAM" id="SSF52374">
    <property type="entry name" value="Nucleotidylyl transferase"/>
    <property type="match status" value="1"/>
</dbReference>
<dbReference type="Proteomes" id="UP001202961">
    <property type="component" value="Unassembled WGS sequence"/>
</dbReference>
<gene>
    <name evidence="1" type="ORF">NB063_05670</name>
</gene>
<keyword evidence="1" id="KW-0675">Receptor</keyword>
<reference evidence="1 2" key="1">
    <citation type="journal article" date="2022" name="Syst. Appl. Microbiol.">
        <title>Rhodopirellula aestuarii sp. nov., a novel member of the genus Rhodopirellula isolated from brackish sediments collected in the Tagus River estuary, Portugal.</title>
        <authorList>
            <person name="Vitorino I.R."/>
            <person name="Klimek D."/>
            <person name="Calusinska M."/>
            <person name="Lobo-da-Cunha A."/>
            <person name="Vasconcelos V."/>
            <person name="Lage O.M."/>
        </authorList>
    </citation>
    <scope>NUCLEOTIDE SEQUENCE [LARGE SCALE GENOMIC DNA]</scope>
    <source>
        <strain evidence="1 2">ICT_H3.1</strain>
    </source>
</reference>
<proteinExistence type="predicted"/>
<comment type="caution">
    <text evidence="1">The sequence shown here is derived from an EMBL/GenBank/DDBJ whole genome shotgun (WGS) entry which is preliminary data.</text>
</comment>
<protein>
    <submittedName>
        <fullName evidence="1">TonB-dependent receptor</fullName>
    </submittedName>
</protein>
<evidence type="ECO:0000313" key="1">
    <source>
        <dbReference type="EMBL" id="MCM2370111.1"/>
    </source>
</evidence>
<organism evidence="1 2">
    <name type="scientific">Aporhodopirellula aestuarii</name>
    <dbReference type="NCBI Taxonomy" id="2950107"/>
    <lineage>
        <taxon>Bacteria</taxon>
        <taxon>Pseudomonadati</taxon>
        <taxon>Planctomycetota</taxon>
        <taxon>Planctomycetia</taxon>
        <taxon>Pirellulales</taxon>
        <taxon>Pirellulaceae</taxon>
        <taxon>Aporhodopirellula</taxon>
    </lineage>
</organism>
<sequence>MTSERPTTERKALAVNLDARRYGSFAEIGAGQEVVRWFFRVGGAAGTIAKSMSAYDMSVSDAIYGQCDRYVCRQRLQDMLDREHALNLERLRESRGDTTAFFAFADTVSARNFHGTNDCHGWMGIRFQAHPRDQDSQIILHVRMLDTENALQQEALGIVGVNLLYGAFFLNHEPDQLIESLLDNLSTRRIEIDMIEFSGIAFRHVDNRVMSLRLVQLGLSNAAMFSANGEVLQPSEVLYKKSILVERGSFRPLTNVNVDMLEAAKAKFQCEDDVDSSDVVTLAEITMRNLKANGDIDLRDFLERVDVLAAAGMTVLISDYFEYYRLAAYLARHTKKKIGITMGAASLIELFDDKYYTTLDGGILESFGRLFKNDLKLYVYPLLNRETGEMTTVDNLEVASELRTLYRYLVDKGCIEQLEDFDPDHLSTFSREVLRQIQAGDPSWVDHVPVEVAEVIQKRGFFGFRRASQSVANAPAKPLNPVVAPLAPLYPATGMTTSMTSVV</sequence>
<keyword evidence="2" id="KW-1185">Reference proteome</keyword>
<dbReference type="RefSeq" id="WP_250927780.1">
    <property type="nucleotide sequence ID" value="NZ_JAMQBK010000016.1"/>
</dbReference>
<name>A0ABT0TZS8_9BACT</name>
<evidence type="ECO:0000313" key="2">
    <source>
        <dbReference type="Proteomes" id="UP001202961"/>
    </source>
</evidence>